<feature type="chain" id="PRO_5024464419" evidence="11">
    <location>
        <begin position="20"/>
        <end position="705"/>
    </location>
</feature>
<evidence type="ECO:0000256" key="6">
    <source>
        <dbReference type="ARBA" id="ARBA00022729"/>
    </source>
</evidence>
<dbReference type="OrthoDB" id="9775455at2"/>
<evidence type="ECO:0000256" key="1">
    <source>
        <dbReference type="ARBA" id="ARBA00004442"/>
    </source>
</evidence>
<keyword evidence="6 11" id="KW-0732">Signal</keyword>
<proteinExistence type="inferred from homology"/>
<dbReference type="PROSITE" id="PS51257">
    <property type="entry name" value="PROKAR_LIPOPROTEIN"/>
    <property type="match status" value="1"/>
</dbReference>
<dbReference type="Pfam" id="PF21305">
    <property type="entry name" value="type_II_gspD_N0"/>
    <property type="match status" value="1"/>
</dbReference>
<dbReference type="PRINTS" id="PR00811">
    <property type="entry name" value="BCTERIALGSPD"/>
</dbReference>
<feature type="domain" description="NolW-like" evidence="13">
    <location>
        <begin position="341"/>
        <end position="445"/>
    </location>
</feature>
<dbReference type="InterPro" id="IPR013356">
    <property type="entry name" value="T2SS_GspD"/>
</dbReference>
<feature type="domain" description="GspD-like N0" evidence="14">
    <location>
        <begin position="99"/>
        <end position="168"/>
    </location>
</feature>
<dbReference type="Pfam" id="PF03958">
    <property type="entry name" value="Secretin_N"/>
    <property type="match status" value="3"/>
</dbReference>
<evidence type="ECO:0000256" key="8">
    <source>
        <dbReference type="ARBA" id="ARBA00023136"/>
    </source>
</evidence>
<evidence type="ECO:0000256" key="3">
    <source>
        <dbReference type="ARBA" id="ARBA00022448"/>
    </source>
</evidence>
<reference evidence="15 16" key="1">
    <citation type="submission" date="2019-09" db="EMBL/GenBank/DDBJ databases">
        <title>Whole-genome sequence of the purple sulfur bacterium Thiohalocapsa marina DSM 19078.</title>
        <authorList>
            <person name="Kyndt J.A."/>
            <person name="Meyer T.E."/>
        </authorList>
    </citation>
    <scope>NUCLEOTIDE SEQUENCE [LARGE SCALE GENOMIC DNA]</scope>
    <source>
        <strain evidence="15 16">DSM 19078</strain>
    </source>
</reference>
<dbReference type="InterPro" id="IPR005644">
    <property type="entry name" value="NolW-like"/>
</dbReference>
<evidence type="ECO:0000256" key="11">
    <source>
        <dbReference type="SAM" id="SignalP"/>
    </source>
</evidence>
<dbReference type="AlphaFoldDB" id="A0A5M8FTZ5"/>
<keyword evidence="4" id="KW-1134">Transmembrane beta strand</keyword>
<dbReference type="PANTHER" id="PTHR30332">
    <property type="entry name" value="PROBABLE GENERAL SECRETION PATHWAY PROTEIN D"/>
    <property type="match status" value="1"/>
</dbReference>
<comment type="similarity">
    <text evidence="2">Belongs to the bacterial secretin family. GSP D subfamily.</text>
</comment>
<organism evidence="15 16">
    <name type="scientific">Thiohalocapsa marina</name>
    <dbReference type="NCBI Taxonomy" id="424902"/>
    <lineage>
        <taxon>Bacteria</taxon>
        <taxon>Pseudomonadati</taxon>
        <taxon>Pseudomonadota</taxon>
        <taxon>Gammaproteobacteria</taxon>
        <taxon>Chromatiales</taxon>
        <taxon>Chromatiaceae</taxon>
        <taxon>Thiohalocapsa</taxon>
    </lineage>
</organism>
<dbReference type="InterPro" id="IPR049371">
    <property type="entry name" value="GspD-like_N0"/>
</dbReference>
<keyword evidence="5" id="KW-0812">Transmembrane</keyword>
<protein>
    <submittedName>
        <fullName evidence="15">Type II secretion system protein GspD</fullName>
    </submittedName>
</protein>
<evidence type="ECO:0000313" key="16">
    <source>
        <dbReference type="Proteomes" id="UP000322981"/>
    </source>
</evidence>
<feature type="domain" description="NolW-like" evidence="13">
    <location>
        <begin position="197"/>
        <end position="257"/>
    </location>
</feature>
<dbReference type="InterPro" id="IPR004846">
    <property type="entry name" value="T2SS/T3SS_dom"/>
</dbReference>
<dbReference type="Proteomes" id="UP000322981">
    <property type="component" value="Unassembled WGS sequence"/>
</dbReference>
<evidence type="ECO:0000256" key="4">
    <source>
        <dbReference type="ARBA" id="ARBA00022452"/>
    </source>
</evidence>
<feature type="signal peptide" evidence="11">
    <location>
        <begin position="1"/>
        <end position="19"/>
    </location>
</feature>
<feature type="domain" description="NolW-like" evidence="13">
    <location>
        <begin position="265"/>
        <end position="330"/>
    </location>
</feature>
<keyword evidence="3 10" id="KW-0813">Transport</keyword>
<dbReference type="Pfam" id="PF00263">
    <property type="entry name" value="Secretin"/>
    <property type="match status" value="1"/>
</dbReference>
<keyword evidence="8" id="KW-0472">Membrane</keyword>
<dbReference type="Gene3D" id="3.30.1370.120">
    <property type="match status" value="3"/>
</dbReference>
<keyword evidence="9" id="KW-0998">Cell outer membrane</keyword>
<dbReference type="Gene3D" id="3.55.50.30">
    <property type="match status" value="1"/>
</dbReference>
<dbReference type="InterPro" id="IPR001775">
    <property type="entry name" value="GspD/PilQ"/>
</dbReference>
<sequence>MTGPRPKLAVLAYALFVVAASGCQSLTWDPTKQVTSAEGHVSEKDFARPGVSRPLRESGGIAIGDGLPQARDSIVGGTGTFVSKVSRPTGDTRPGDVTLNFDGTDIREVVKVILGDLLGVNYVLDPAVQGSASLQTGRPLRRDLLLPTLETLLRMNNAALVDNAGLYEVVPLSNAVRGRVVPQLGDSARALPQGYNVQIVPLRYISATEMSKILEPLAPEGSMIRVDDKRNLLVLAASSTEMSNLLDTIQVFDVDWMAGLSVGFFVLEYAKASDVVTQLQALLADEQDTVGKGIFRFVPVETANAVLVVSPRESYLRKMQTWIDRLDLAEAAGSSVQRLYVYRVRHGDAENLADVLSRLFGGQGGGGGSRSVGGVAPGMAQAAIGGDGSGGTGGGTASATSRSMTLSSEVSVVADVVNNSLLVKSTPRDYKKILDALKQLDIVPLQVLVEATIVEIALTGSLEYGVAWRFKGPAIDGYQSQTSYTPGSTDGLPVPNFKGFNWSVVLQPDTIKATLSALAEDNLVNVLSSPTVMVMDNQSAKIQVGDQVPIATTQQQGTEITDRILNQIEYKDTGVMLKVTPRVTPGGLVQLEIEQEVSSVKDLTTGGIDSPTFRTRNITSSVAVRSNQAVVLGGLIQDDTSNTKSGVPGLYRAPIIGPLFGTTARKATRTELVVVLTPRVIANDSDIETVTRDFRSKIKNLDARF</sequence>
<evidence type="ECO:0000256" key="7">
    <source>
        <dbReference type="ARBA" id="ARBA00022927"/>
    </source>
</evidence>
<comment type="caution">
    <text evidence="15">The sequence shown here is derived from an EMBL/GenBank/DDBJ whole genome shotgun (WGS) entry which is preliminary data.</text>
</comment>
<dbReference type="InterPro" id="IPR050810">
    <property type="entry name" value="Bact_Secretion_Sys_Channel"/>
</dbReference>
<dbReference type="PANTHER" id="PTHR30332:SF25">
    <property type="entry name" value="SECRETIN XPSD"/>
    <property type="match status" value="1"/>
</dbReference>
<name>A0A5M8FTZ5_9GAMM</name>
<evidence type="ECO:0000259" key="14">
    <source>
        <dbReference type="Pfam" id="PF21305"/>
    </source>
</evidence>
<accession>A0A5M8FTZ5</accession>
<evidence type="ECO:0000256" key="2">
    <source>
        <dbReference type="ARBA" id="ARBA00006980"/>
    </source>
</evidence>
<dbReference type="RefSeq" id="WP_150089830.1">
    <property type="nucleotide sequence ID" value="NZ_JBFUOH010000013.1"/>
</dbReference>
<keyword evidence="16" id="KW-1185">Reference proteome</keyword>
<gene>
    <name evidence="15" type="primary">gspD</name>
    <name evidence="15" type="ORF">F2Q65_01830</name>
</gene>
<comment type="subcellular location">
    <subcellularLocation>
        <location evidence="1 10">Cell outer membrane</location>
    </subcellularLocation>
</comment>
<evidence type="ECO:0000259" key="13">
    <source>
        <dbReference type="Pfam" id="PF03958"/>
    </source>
</evidence>
<evidence type="ECO:0000259" key="12">
    <source>
        <dbReference type="Pfam" id="PF00263"/>
    </source>
</evidence>
<feature type="domain" description="Type II/III secretion system secretin-like" evidence="12">
    <location>
        <begin position="517"/>
        <end position="681"/>
    </location>
</feature>
<dbReference type="EMBL" id="VWXX01000002">
    <property type="protein sequence ID" value="KAA6187291.1"/>
    <property type="molecule type" value="Genomic_DNA"/>
</dbReference>
<evidence type="ECO:0000256" key="9">
    <source>
        <dbReference type="ARBA" id="ARBA00023237"/>
    </source>
</evidence>
<dbReference type="InterPro" id="IPR038591">
    <property type="entry name" value="NolW-like_sf"/>
</dbReference>
<evidence type="ECO:0000256" key="5">
    <source>
        <dbReference type="ARBA" id="ARBA00022692"/>
    </source>
</evidence>
<dbReference type="GO" id="GO:0009279">
    <property type="term" value="C:cell outer membrane"/>
    <property type="evidence" value="ECO:0007669"/>
    <property type="project" value="UniProtKB-SubCell"/>
</dbReference>
<evidence type="ECO:0000256" key="10">
    <source>
        <dbReference type="RuleBase" id="RU004004"/>
    </source>
</evidence>
<dbReference type="NCBIfam" id="TIGR02517">
    <property type="entry name" value="type_II_gspD"/>
    <property type="match status" value="1"/>
</dbReference>
<dbReference type="GO" id="GO:0015627">
    <property type="term" value="C:type II protein secretion system complex"/>
    <property type="evidence" value="ECO:0007669"/>
    <property type="project" value="InterPro"/>
</dbReference>
<evidence type="ECO:0000313" key="15">
    <source>
        <dbReference type="EMBL" id="KAA6187291.1"/>
    </source>
</evidence>
<dbReference type="GO" id="GO:0015628">
    <property type="term" value="P:protein secretion by the type II secretion system"/>
    <property type="evidence" value="ECO:0007669"/>
    <property type="project" value="InterPro"/>
</dbReference>
<keyword evidence="7" id="KW-0653">Protein transport</keyword>